<keyword evidence="2" id="KW-1185">Reference proteome</keyword>
<dbReference type="eggNOG" id="ENOG502QRGM">
    <property type="taxonomic scope" value="Eukaryota"/>
</dbReference>
<organism evidence="1 2">
    <name type="scientific">Hordeum vulgare subsp. vulgare</name>
    <name type="common">Domesticated barley</name>
    <dbReference type="NCBI Taxonomy" id="112509"/>
    <lineage>
        <taxon>Eukaryota</taxon>
        <taxon>Viridiplantae</taxon>
        <taxon>Streptophyta</taxon>
        <taxon>Embryophyta</taxon>
        <taxon>Tracheophyta</taxon>
        <taxon>Spermatophyta</taxon>
        <taxon>Magnoliopsida</taxon>
        <taxon>Liliopsida</taxon>
        <taxon>Poales</taxon>
        <taxon>Poaceae</taxon>
        <taxon>BOP clade</taxon>
        <taxon>Pooideae</taxon>
        <taxon>Triticodae</taxon>
        <taxon>Triticeae</taxon>
        <taxon>Hordeinae</taxon>
        <taxon>Hordeum</taxon>
    </lineage>
</organism>
<evidence type="ECO:0008006" key="3">
    <source>
        <dbReference type="Google" id="ProtNLM"/>
    </source>
</evidence>
<sequence>MCIFHRKNTKKKKKRARRWWRRRRVHWNLELMALNYPSCSFLVSDECSALMRGCGCWSEEASPLSSPGVNSRRRDDFERDPADLLPVDPFGMNLGHTLTAALASCLDRTVMSGPGRFGSSDGGRSVRPADLSFYMDLEHAMALSREPSYLPAGCSRAFEGPSGFGGLYDARGANCSQGLPALASCSRSVVPTEDQSTSGNAALGCPDDGDDVVGSVPHDEMMYAPSGFGGLYDAGGGANCSQGLPPLASCSRSIVPGDDPSTSGNAALGCPDDGDDDVGSAPHDEMKYAPSGFGGLCDAGGANCSQGLPPLASCSCPIVPGEDPSTPGNAALVCRDGDDAVGSAPHDGMTYALRYLGLREILATEMVCKSLHAAIRSVCFVNCLHIEPVLSGKISDPDLLRLTQKIPEGFECLNINDCINITDNGLNVVLQSNLKLTKLSIARCPRLTLDGLIANLKSFNMKAVSGIKSLRIDKNFNLPKEDYEELLSLLRIDKRQELHNRAPRFRHSNHLLLDCNDGYALDIEMCPICRSYKLVFDCPEVGCNDERSGKCRACEVCIKRCRQCGRCLERNEKFEEKFDLVYLCYKCRGDPASPSLSVEKDLVSTLSSGRIPSP</sequence>
<dbReference type="OrthoDB" id="10044893at2759"/>
<dbReference type="RefSeq" id="XP_044966926.1">
    <property type="nucleotide sequence ID" value="XM_045110991.1"/>
</dbReference>
<dbReference type="InterPro" id="IPR050648">
    <property type="entry name" value="F-box_LRR-repeat"/>
</dbReference>
<evidence type="ECO:0000313" key="2">
    <source>
        <dbReference type="Proteomes" id="UP000011116"/>
    </source>
</evidence>
<dbReference type="FunCoup" id="M0XVH0">
    <property type="interactions" value="1519"/>
</dbReference>
<dbReference type="InterPro" id="IPR032675">
    <property type="entry name" value="LRR_dom_sf"/>
</dbReference>
<dbReference type="PANTHER" id="PTHR13382">
    <property type="entry name" value="MITOCHONDRIAL ATP SYNTHASE COUPLING FACTOR B"/>
    <property type="match status" value="1"/>
</dbReference>
<dbReference type="EnsemblPlants" id="HORVU.MOREX.r3.2HG0176810.1">
    <property type="protein sequence ID" value="HORVU.MOREX.r3.2HG0176810.1"/>
    <property type="gene ID" value="HORVU.MOREX.r3.2HG0176810"/>
</dbReference>
<dbReference type="AlphaFoldDB" id="M0XVH0"/>
<dbReference type="EnsemblPlants" id="HORVU.MOREX.r3.2HG0176810.2">
    <property type="protein sequence ID" value="HORVU.MOREX.r3.2HG0176810.2"/>
    <property type="gene ID" value="HORVU.MOREX.r3.2HG0176810"/>
</dbReference>
<evidence type="ECO:0000313" key="1">
    <source>
        <dbReference type="EnsemblPlants" id="HORVU.MOREX.r3.2HG0176810.2"/>
    </source>
</evidence>
<dbReference type="ExpressionAtlas" id="M0XVH0">
    <property type="expression patterns" value="baseline and differential"/>
</dbReference>
<reference evidence="2" key="1">
    <citation type="journal article" date="2012" name="Nature">
        <title>A physical, genetic and functional sequence assembly of the barley genome.</title>
        <authorList>
            <consortium name="The International Barley Genome Sequencing Consortium"/>
            <person name="Mayer K.F."/>
            <person name="Waugh R."/>
            <person name="Brown J.W."/>
            <person name="Schulman A."/>
            <person name="Langridge P."/>
            <person name="Platzer M."/>
            <person name="Fincher G.B."/>
            <person name="Muehlbauer G.J."/>
            <person name="Sato K."/>
            <person name="Close T.J."/>
            <person name="Wise R.P."/>
            <person name="Stein N."/>
        </authorList>
    </citation>
    <scope>NUCLEOTIDE SEQUENCE [LARGE SCALE GENOMIC DNA]</scope>
    <source>
        <strain evidence="2">cv. Morex</strain>
    </source>
</reference>
<dbReference type="Gene3D" id="3.80.10.10">
    <property type="entry name" value="Ribonuclease Inhibitor"/>
    <property type="match status" value="1"/>
</dbReference>
<dbReference type="Proteomes" id="UP000011116">
    <property type="component" value="Chromosome 2H"/>
</dbReference>
<dbReference type="PANTHER" id="PTHR13382:SF22">
    <property type="entry name" value="F-BOX PROTEIN SKIP14"/>
    <property type="match status" value="1"/>
</dbReference>
<reference evidence="1" key="2">
    <citation type="submission" date="2020-10" db="EMBL/GenBank/DDBJ databases">
        <authorList>
            <person name="Scholz U."/>
            <person name="Mascher M."/>
            <person name="Fiebig A."/>
        </authorList>
    </citation>
    <scope>NUCLEOTIDE SEQUENCE [LARGE SCALE GENOMIC DNA]</scope>
    <source>
        <strain evidence="1">cv. Morex</strain>
    </source>
</reference>
<dbReference type="SUPFAM" id="SSF52047">
    <property type="entry name" value="RNI-like"/>
    <property type="match status" value="1"/>
</dbReference>
<accession>M0XVH0</accession>
<dbReference type="PaxDb" id="4513-MLOC_63409.1"/>
<reference evidence="1" key="3">
    <citation type="submission" date="2022-01" db="UniProtKB">
        <authorList>
            <consortium name="EnsemblPlants"/>
        </authorList>
    </citation>
    <scope>IDENTIFICATION</scope>
    <source>
        <strain evidence="1">subsp. vulgare</strain>
    </source>
</reference>
<dbReference type="Gramene" id="HORVU.MOREX.r2.2HG0146240.1">
    <property type="protein sequence ID" value="HORVU.MOREX.r2.2HG0146240.1"/>
    <property type="gene ID" value="HORVU.MOREX.r2.2HG0146240"/>
</dbReference>
<dbReference type="Gramene" id="HORVU.MOREX.r3.2HG0176810.2">
    <property type="protein sequence ID" value="HORVU.MOREX.r3.2HG0176810.2"/>
    <property type="gene ID" value="HORVU.MOREX.r3.2HG0176810"/>
</dbReference>
<dbReference type="STRING" id="112509.M0XVH0"/>
<dbReference type="Gramene" id="HORVU.MOREX.r3.2HG0176810.1">
    <property type="protein sequence ID" value="HORVU.MOREX.r3.2HG0176810.1"/>
    <property type="gene ID" value="HORVU.MOREX.r3.2HG0176810"/>
</dbReference>
<name>M0XVH0_HORVV</name>
<dbReference type="KEGG" id="hvg:123427052"/>
<dbReference type="GO" id="GO:0005737">
    <property type="term" value="C:cytoplasm"/>
    <property type="evidence" value="ECO:0000318"/>
    <property type="project" value="GO_Central"/>
</dbReference>
<protein>
    <recommendedName>
        <fullName evidence="3">F-box protein SKIP14</fullName>
    </recommendedName>
</protein>
<gene>
    <name evidence="1" type="primary">LOC123427052</name>
</gene>
<proteinExistence type="predicted"/>
<dbReference type="GeneID" id="123427052"/>